<dbReference type="Gene3D" id="3.40.50.2000">
    <property type="entry name" value="Glycogen Phosphorylase B"/>
    <property type="match status" value="2"/>
</dbReference>
<reference evidence="2 3" key="1">
    <citation type="submission" date="2020-05" db="EMBL/GenBank/DDBJ databases">
        <title>Draft genome sequence of Desulfovibrio sp. strain HN2T.</title>
        <authorList>
            <person name="Ueno A."/>
            <person name="Tamazawa S."/>
            <person name="Tamamura S."/>
            <person name="Murakami T."/>
            <person name="Kiyama T."/>
            <person name="Inomata H."/>
            <person name="Amano Y."/>
            <person name="Miyakawa K."/>
            <person name="Tamaki H."/>
            <person name="Naganuma T."/>
            <person name="Kaneko K."/>
        </authorList>
    </citation>
    <scope>NUCLEOTIDE SEQUENCE [LARGE SCALE GENOMIC DNA]</scope>
    <source>
        <strain evidence="2 3">HN2</strain>
    </source>
</reference>
<name>A0A7J0BMM6_9BACT</name>
<dbReference type="InterPro" id="IPR001296">
    <property type="entry name" value="Glyco_trans_1"/>
</dbReference>
<evidence type="ECO:0000313" key="2">
    <source>
        <dbReference type="EMBL" id="GFM34471.1"/>
    </source>
</evidence>
<comment type="caution">
    <text evidence="2">The sequence shown here is derived from an EMBL/GenBank/DDBJ whole genome shotgun (WGS) entry which is preliminary data.</text>
</comment>
<keyword evidence="3" id="KW-1185">Reference proteome</keyword>
<gene>
    <name evidence="2" type="ORF">DSM101010T_28360</name>
</gene>
<dbReference type="SUPFAM" id="SSF53756">
    <property type="entry name" value="UDP-Glycosyltransferase/glycogen phosphorylase"/>
    <property type="match status" value="1"/>
</dbReference>
<dbReference type="CDD" id="cd03801">
    <property type="entry name" value="GT4_PimA-like"/>
    <property type="match status" value="1"/>
</dbReference>
<dbReference type="RefSeq" id="WP_174406062.1">
    <property type="nucleotide sequence ID" value="NZ_BLVO01000013.1"/>
</dbReference>
<sequence length="409" mass="45195">MTEDMRLLLIQFGDYHAALEARTAGEPETYRAQYYSLDAVDGFIGNGSCTVVCLDLPEQDRRHGAYRIIGGRFMPASSGFAHMIHTQTSARRLVSIAEETNPTHIIVRTPGWVLRCMGTWALRNGVPLLPILADYFPKGSFLHRMRRLKEIRIMNSPQIPLITNHNYPACHTLADAGVQAAKVVPWDWPAVRHPDESPVKNRTGAASPFRILYAGLLLHAKGVGDLIQAAALSVREHPDLVVDICGDGPDRQQLEQQVQESGLARHVHFHGKVPNITVLALMQQADAVAVPSRPTYPEGLPNVIYEALETRTPLLAANHPSFMGRLHDDNGCLLFPCGDATALARTISRIRQPELYARLSAGTLEAWEGIQCPVTFGELIMQWRQWTVDGGPIPCLQHSLQPDSGQGVR</sequence>
<accession>A0A7J0BMM6</accession>
<dbReference type="Pfam" id="PF00534">
    <property type="entry name" value="Glycos_transf_1"/>
    <property type="match status" value="1"/>
</dbReference>
<proteinExistence type="predicted"/>
<dbReference type="PANTHER" id="PTHR12526">
    <property type="entry name" value="GLYCOSYLTRANSFERASE"/>
    <property type="match status" value="1"/>
</dbReference>
<dbReference type="EMBL" id="BLVO01000013">
    <property type="protein sequence ID" value="GFM34471.1"/>
    <property type="molecule type" value="Genomic_DNA"/>
</dbReference>
<dbReference type="InterPro" id="IPR001357">
    <property type="entry name" value="BRCT_dom"/>
</dbReference>
<protein>
    <recommendedName>
        <fullName evidence="1">BRCT domain-containing protein</fullName>
    </recommendedName>
</protein>
<dbReference type="PROSITE" id="PS50172">
    <property type="entry name" value="BRCT"/>
    <property type="match status" value="1"/>
</dbReference>
<dbReference type="GO" id="GO:0016757">
    <property type="term" value="F:glycosyltransferase activity"/>
    <property type="evidence" value="ECO:0007669"/>
    <property type="project" value="InterPro"/>
</dbReference>
<organism evidence="2 3">
    <name type="scientific">Desulfovibrio subterraneus</name>
    <dbReference type="NCBI Taxonomy" id="2718620"/>
    <lineage>
        <taxon>Bacteria</taxon>
        <taxon>Pseudomonadati</taxon>
        <taxon>Thermodesulfobacteriota</taxon>
        <taxon>Desulfovibrionia</taxon>
        <taxon>Desulfovibrionales</taxon>
        <taxon>Desulfovibrionaceae</taxon>
        <taxon>Desulfovibrio</taxon>
    </lineage>
</organism>
<evidence type="ECO:0000313" key="3">
    <source>
        <dbReference type="Proteomes" id="UP000503840"/>
    </source>
</evidence>
<evidence type="ECO:0000259" key="1">
    <source>
        <dbReference type="PROSITE" id="PS50172"/>
    </source>
</evidence>
<dbReference type="Proteomes" id="UP000503840">
    <property type="component" value="Unassembled WGS sequence"/>
</dbReference>
<dbReference type="AlphaFoldDB" id="A0A7J0BMM6"/>
<feature type="domain" description="BRCT" evidence="1">
    <location>
        <begin position="70"/>
        <end position="117"/>
    </location>
</feature>